<feature type="compositionally biased region" description="Low complexity" evidence="7">
    <location>
        <begin position="1297"/>
        <end position="1308"/>
    </location>
</feature>
<sequence length="1553" mass="172685">MSTDTAAVPAAQPAPAGLNSPPDSMSAIKDSGSDSELSDLEPEVYALDVEPAYISDGNVPVFQPTMDEFADFTRYMTAINKYGMRSGIVKVIPPPEWVAAQPRLDEAIKTVRVKEPIKQDIMGTGGTYRQANIVHQRSYNLPQWRQLCEQSEHQPPAKRGERRANQDKQVRTAPKPKASGKATTIGAKKKGAGRPQKSKSRSGITEQDETSTPDRLPTPVSPKMKAEEDNQSIKMEEDDYDTPTKLKGGRQPKAISVSSRRKNNKRETGIVDEAAFKDFKYELEGEDFSKERCDELERNYWKTLTYAPPLYGADMPGTLFDERTTTWNLGKLENILDVLGSKIPGVNTAYLYLGMWKATFAWHLEDVDLYSINYVHFGAPKQWYSISQGDARRFEAAMKTIWPTDAKACDQFLRHKTFLISPSQLASNFNIKVNKIVAHPGEFVITFPYGYHSGYNLGYNCAEAVNFGMESWLEYGRVAKKCECSEAQDSVWIDVHEIDRKLRGEETEYEETDDEEEEEEEEEESKIIELLTPPESSGGGSKPKIPKRKRKRPTNNNEDKSNAKRIRVRIKGPSKEPCILCPNDIPSEPLLFTEDGQRAHRKCALYIPETSIESGEKETIVDIKYINKARLELKCNYCRSKKGACFQCSQKKCTRAYHATCAAAAGVLVEQGEIPVFGEDGTEYKEWGIEFSCRFHRTKRDKKFDGDALGEDKRLLKAGLELKAGDVCQMQYYRGDIFAGAVVENRTSEEMVLVDILPRGDRVEVEYKWLLIPDPADYHLQKPSAKAIPMPKSFKDKESLNTTKRQVDDLPRADDPFVEGCTWAEFKCENINRNPAQVKVDFSKENQTWFYLGKNSTDAKAQFTEDPAKPRHNPKGHFLDTIPKPTPAVPRKSYAASFPSKPNPNVSSNSHTPIRPSQSSARPSENLNRPDKPYIYKPRNSSEMYSVDQEAYRDQQNFLQRSTPAPYAFGTDPRYRTAEALRPANQHSTEDSSNVNGPQSRTGTVGTGARPAPAMNATRPGSGGGPPPPHSAYRLAAPSMPKPMNPFGSRPQSSSTKPNPFAKYSYLQREHNRSPLEYKSPYRPGGGFMNGYQGSLQAHLQQTMFRPGGSTMNMSSMPSLGGSSRSSNTGSQSASSNIVKVPANNSHRAAGPANPPGPAAVRAPAYSPKPIQTQPVATPATAVPNSQGKPGSSHLHPAIRREYNTMYNHQYLSQQPSPSSVLQPPAMYHRHATPLQAPYQSLSTPQSQARQYPQQPSQPQLKNLHQASQRSQPHCSTTSTASQATYRETVPQSTTGPPNSQPQYQSSQKARNPPAHLPAAQQYQPSPPKRGTSVQSSTPQNQYQSSPMARNSSVNSPAAQQQQFEPVQAAAASLMNSPASQKQLQSSETERNSAPRSPNSQQQNQTPQTVTSASDRPHVPPQHYQPSPTVAKSHIEPYASHQHYQPSLNTMAQNSPPQYQSLSAIHNLQPPSAHKATSEAQYQHASRASMQESKPVYPHQQYFQQQQVQPQEYHPTPKPPDQNAPVRDPPDVPADSTTLVERMMMALKRAPAA</sequence>
<feature type="compositionally biased region" description="Low complexity" evidence="7">
    <location>
        <begin position="177"/>
        <end position="186"/>
    </location>
</feature>
<evidence type="ECO:0000259" key="8">
    <source>
        <dbReference type="PROSITE" id="PS51183"/>
    </source>
</evidence>
<feature type="compositionally biased region" description="Low complexity" evidence="7">
    <location>
        <begin position="897"/>
        <end position="910"/>
    </location>
</feature>
<dbReference type="GO" id="GO:0010468">
    <property type="term" value="P:regulation of gene expression"/>
    <property type="evidence" value="ECO:0007669"/>
    <property type="project" value="TreeGrafter"/>
</dbReference>
<gene>
    <name evidence="11" type="ORF">B2J93_9542</name>
</gene>
<feature type="domain" description="JmjN" evidence="8">
    <location>
        <begin position="59"/>
        <end position="100"/>
    </location>
</feature>
<dbReference type="GO" id="GO:0008270">
    <property type="term" value="F:zinc ion binding"/>
    <property type="evidence" value="ECO:0007669"/>
    <property type="project" value="UniProtKB-KW"/>
</dbReference>
<dbReference type="InterPro" id="IPR001965">
    <property type="entry name" value="Znf_PHD"/>
</dbReference>
<organism evidence="11 12">
    <name type="scientific">Diplocarpon coronariae</name>
    <dbReference type="NCBI Taxonomy" id="2795749"/>
    <lineage>
        <taxon>Eukaryota</taxon>
        <taxon>Fungi</taxon>
        <taxon>Dikarya</taxon>
        <taxon>Ascomycota</taxon>
        <taxon>Pezizomycotina</taxon>
        <taxon>Leotiomycetes</taxon>
        <taxon>Helotiales</taxon>
        <taxon>Drepanopezizaceae</taxon>
        <taxon>Diplocarpon</taxon>
    </lineage>
</organism>
<feature type="compositionally biased region" description="Acidic residues" evidence="7">
    <location>
        <begin position="507"/>
        <end position="524"/>
    </location>
</feature>
<comment type="similarity">
    <text evidence="1">Belongs to the JHDM3 histone demethylase family.</text>
</comment>
<dbReference type="OrthoDB" id="9547406at2759"/>
<evidence type="ECO:0000313" key="12">
    <source>
        <dbReference type="Proteomes" id="UP000242519"/>
    </source>
</evidence>
<dbReference type="PANTHER" id="PTHR10694">
    <property type="entry name" value="LYSINE-SPECIFIC DEMETHYLASE"/>
    <property type="match status" value="1"/>
</dbReference>
<feature type="compositionally biased region" description="Low complexity" evidence="7">
    <location>
        <begin position="1"/>
        <end position="16"/>
    </location>
</feature>
<keyword evidence="3" id="KW-0479">Metal-binding</keyword>
<feature type="compositionally biased region" description="Low complexity" evidence="7">
    <location>
        <begin position="1495"/>
        <end position="1514"/>
    </location>
</feature>
<dbReference type="GO" id="GO:0000785">
    <property type="term" value="C:chromatin"/>
    <property type="evidence" value="ECO:0007669"/>
    <property type="project" value="TreeGrafter"/>
</dbReference>
<evidence type="ECO:0000259" key="10">
    <source>
        <dbReference type="PROSITE" id="PS51805"/>
    </source>
</evidence>
<feature type="region of interest" description="Disordered" evidence="7">
    <location>
        <begin position="1240"/>
        <end position="1429"/>
    </location>
</feature>
<accession>A0A218Z918</accession>
<dbReference type="Gene3D" id="3.30.40.10">
    <property type="entry name" value="Zinc/RING finger domain, C3HC4 (zinc finger)"/>
    <property type="match status" value="1"/>
</dbReference>
<feature type="region of interest" description="Disordered" evidence="7">
    <location>
        <begin position="150"/>
        <end position="265"/>
    </location>
</feature>
<dbReference type="PROSITE" id="PS51184">
    <property type="entry name" value="JMJC"/>
    <property type="match status" value="1"/>
</dbReference>
<dbReference type="GO" id="GO:0051864">
    <property type="term" value="F:histone H3K36 demethylase activity"/>
    <property type="evidence" value="ECO:0007669"/>
    <property type="project" value="TreeGrafter"/>
</dbReference>
<dbReference type="InterPro" id="IPR034732">
    <property type="entry name" value="EPHD"/>
</dbReference>
<dbReference type="PROSITE" id="PS51805">
    <property type="entry name" value="EPHD"/>
    <property type="match status" value="1"/>
</dbReference>
<dbReference type="Pfam" id="PF02375">
    <property type="entry name" value="JmjN"/>
    <property type="match status" value="1"/>
</dbReference>
<evidence type="ECO:0000256" key="4">
    <source>
        <dbReference type="ARBA" id="ARBA00022771"/>
    </source>
</evidence>
<dbReference type="InterPro" id="IPR003347">
    <property type="entry name" value="JmjC_dom"/>
</dbReference>
<dbReference type="FunFam" id="2.60.120.650:FF:000024">
    <property type="entry name" value="Putative jumonji family transcription factor"/>
    <property type="match status" value="1"/>
</dbReference>
<feature type="region of interest" description="Disordered" evidence="7">
    <location>
        <begin position="1106"/>
        <end position="1196"/>
    </location>
</feature>
<dbReference type="SMART" id="SM00545">
    <property type="entry name" value="JmjN"/>
    <property type="match status" value="1"/>
</dbReference>
<feature type="compositionally biased region" description="Polar residues" evidence="7">
    <location>
        <begin position="985"/>
        <end position="1004"/>
    </location>
</feature>
<evidence type="ECO:0000256" key="1">
    <source>
        <dbReference type="ARBA" id="ARBA00009711"/>
    </source>
</evidence>
<dbReference type="Gene3D" id="2.60.120.650">
    <property type="entry name" value="Cupin"/>
    <property type="match status" value="2"/>
</dbReference>
<dbReference type="EMBL" id="MZNU01000173">
    <property type="protein sequence ID" value="OWP03696.1"/>
    <property type="molecule type" value="Genomic_DNA"/>
</dbReference>
<dbReference type="InterPro" id="IPR013083">
    <property type="entry name" value="Znf_RING/FYVE/PHD"/>
</dbReference>
<dbReference type="GO" id="GO:0140684">
    <property type="term" value="F:histone H3K9me2/H3K9me3 demethylase activity"/>
    <property type="evidence" value="ECO:0007669"/>
    <property type="project" value="UniProtKB-EC"/>
</dbReference>
<name>A0A218Z918_9HELO</name>
<reference evidence="11 12" key="1">
    <citation type="submission" date="2017-04" db="EMBL/GenBank/DDBJ databases">
        <title>Draft genome sequence of Marssonina coronaria NL1: causal agent of apple blotch.</title>
        <authorList>
            <person name="Cheng Q."/>
        </authorList>
    </citation>
    <scope>NUCLEOTIDE SEQUENCE [LARGE SCALE GENOMIC DNA]</scope>
    <source>
        <strain evidence="11 12">NL1</strain>
    </source>
</reference>
<dbReference type="EC" id="1.14.11.66" evidence="2"/>
<dbReference type="PROSITE" id="PS51183">
    <property type="entry name" value="JMJN"/>
    <property type="match status" value="1"/>
</dbReference>
<feature type="compositionally biased region" description="Basic residues" evidence="7">
    <location>
        <begin position="187"/>
        <end position="200"/>
    </location>
</feature>
<feature type="region of interest" description="Disordered" evidence="7">
    <location>
        <begin position="1"/>
        <end position="37"/>
    </location>
</feature>
<evidence type="ECO:0000259" key="9">
    <source>
        <dbReference type="PROSITE" id="PS51184"/>
    </source>
</evidence>
<dbReference type="SUPFAM" id="SSF51197">
    <property type="entry name" value="Clavaminate synthase-like"/>
    <property type="match status" value="1"/>
</dbReference>
<feature type="compositionally biased region" description="Polar residues" evidence="7">
    <location>
        <begin position="1374"/>
        <end position="1387"/>
    </location>
</feature>
<comment type="caution">
    <text evidence="11">The sequence shown here is derived from an EMBL/GenBank/DDBJ whole genome shotgun (WGS) entry which is preliminary data.</text>
</comment>
<feature type="compositionally biased region" description="Basic residues" evidence="7">
    <location>
        <begin position="544"/>
        <end position="553"/>
    </location>
</feature>
<feature type="region of interest" description="Disordered" evidence="7">
    <location>
        <begin position="864"/>
        <end position="946"/>
    </location>
</feature>
<feature type="region of interest" description="Disordered" evidence="7">
    <location>
        <begin position="503"/>
        <end position="567"/>
    </location>
</feature>
<feature type="compositionally biased region" description="Polar residues" evidence="7">
    <location>
        <begin position="1332"/>
        <end position="1365"/>
    </location>
</feature>
<dbReference type="Pfam" id="PF23258">
    <property type="entry name" value="DUF7072"/>
    <property type="match status" value="1"/>
</dbReference>
<feature type="region of interest" description="Disordered" evidence="7">
    <location>
        <begin position="1470"/>
        <end position="1537"/>
    </location>
</feature>
<keyword evidence="4" id="KW-0863">Zinc-finger</keyword>
<dbReference type="InParanoid" id="A0A218Z918"/>
<dbReference type="Pfam" id="PF13832">
    <property type="entry name" value="zf-HC5HC2H_2"/>
    <property type="match status" value="1"/>
</dbReference>
<feature type="compositionally biased region" description="Low complexity" evidence="7">
    <location>
        <begin position="1397"/>
        <end position="1409"/>
    </location>
</feature>
<feature type="compositionally biased region" description="Low complexity" evidence="7">
    <location>
        <begin position="1112"/>
        <end position="1137"/>
    </location>
</feature>
<evidence type="ECO:0000256" key="6">
    <source>
        <dbReference type="ARBA" id="ARBA00049349"/>
    </source>
</evidence>
<evidence type="ECO:0000256" key="5">
    <source>
        <dbReference type="ARBA" id="ARBA00022833"/>
    </source>
</evidence>
<feature type="region of interest" description="Disordered" evidence="7">
    <location>
        <begin position="983"/>
        <end position="1061"/>
    </location>
</feature>
<dbReference type="InterPro" id="IPR003349">
    <property type="entry name" value="JmjN"/>
</dbReference>
<evidence type="ECO:0000256" key="3">
    <source>
        <dbReference type="ARBA" id="ARBA00022723"/>
    </source>
</evidence>
<dbReference type="SMART" id="SM00249">
    <property type="entry name" value="PHD"/>
    <property type="match status" value="1"/>
</dbReference>
<dbReference type="InterPro" id="IPR055500">
    <property type="entry name" value="DUF7072"/>
</dbReference>
<dbReference type="STRING" id="503106.A0A218Z918"/>
<proteinExistence type="inferred from homology"/>
<evidence type="ECO:0000313" key="11">
    <source>
        <dbReference type="EMBL" id="OWP03696.1"/>
    </source>
</evidence>
<dbReference type="SMART" id="SM00558">
    <property type="entry name" value="JmjC"/>
    <property type="match status" value="1"/>
</dbReference>
<dbReference type="GO" id="GO:0005634">
    <property type="term" value="C:nucleus"/>
    <property type="evidence" value="ECO:0007669"/>
    <property type="project" value="TreeGrafter"/>
</dbReference>
<comment type="catalytic activity">
    <reaction evidence="6">
        <text>N(6),N(6),N(6)-trimethyl-L-lysyl(9)-[histone H3] + 2 2-oxoglutarate + 2 O2 = N(6)-methyl-L-lysyl(9)-[histone H3] + 2 formaldehyde + 2 succinate + 2 CO2</text>
        <dbReference type="Rhea" id="RHEA:60200"/>
        <dbReference type="Rhea" id="RHEA-COMP:15538"/>
        <dbReference type="Rhea" id="RHEA-COMP:15542"/>
        <dbReference type="ChEBI" id="CHEBI:15379"/>
        <dbReference type="ChEBI" id="CHEBI:16526"/>
        <dbReference type="ChEBI" id="CHEBI:16810"/>
        <dbReference type="ChEBI" id="CHEBI:16842"/>
        <dbReference type="ChEBI" id="CHEBI:30031"/>
        <dbReference type="ChEBI" id="CHEBI:61929"/>
        <dbReference type="ChEBI" id="CHEBI:61961"/>
        <dbReference type="EC" id="1.14.11.66"/>
    </reaction>
</comment>
<keyword evidence="5" id="KW-0862">Zinc</keyword>
<dbReference type="Pfam" id="PF02373">
    <property type="entry name" value="JmjC"/>
    <property type="match status" value="1"/>
</dbReference>
<feature type="compositionally biased region" description="Basic and acidic residues" evidence="7">
    <location>
        <begin position="158"/>
        <end position="170"/>
    </location>
</feature>
<feature type="domain" description="PHD-type" evidence="10">
    <location>
        <begin position="575"/>
        <end position="697"/>
    </location>
</feature>
<dbReference type="Proteomes" id="UP000242519">
    <property type="component" value="Unassembled WGS sequence"/>
</dbReference>
<feature type="compositionally biased region" description="Polar residues" evidence="7">
    <location>
        <begin position="1478"/>
        <end position="1492"/>
    </location>
</feature>
<evidence type="ECO:0000256" key="7">
    <source>
        <dbReference type="SAM" id="MobiDB-lite"/>
    </source>
</evidence>
<dbReference type="CDD" id="cd15571">
    <property type="entry name" value="ePHD"/>
    <property type="match status" value="1"/>
</dbReference>
<feature type="domain" description="JmjC" evidence="9">
    <location>
        <begin position="321"/>
        <end position="484"/>
    </location>
</feature>
<dbReference type="PANTHER" id="PTHR10694:SF7">
    <property type="entry name" value="[HISTONE H3]-TRIMETHYL-L-LYSINE(9) DEMETHYLASE"/>
    <property type="match status" value="1"/>
</dbReference>
<feature type="compositionally biased region" description="Polar residues" evidence="7">
    <location>
        <begin position="911"/>
        <end position="927"/>
    </location>
</feature>
<keyword evidence="12" id="KW-1185">Reference proteome</keyword>
<protein>
    <recommendedName>
        <fullName evidence="2">[histone H3]-trimethyl-L-lysine(9) demethylase</fullName>
        <ecNumber evidence="2">1.14.11.66</ecNumber>
    </recommendedName>
</protein>
<feature type="compositionally biased region" description="Polar residues" evidence="7">
    <location>
        <begin position="1240"/>
        <end position="1296"/>
    </location>
</feature>
<evidence type="ECO:0000256" key="2">
    <source>
        <dbReference type="ARBA" id="ARBA00012900"/>
    </source>
</evidence>